<protein>
    <recommendedName>
        <fullName evidence="4">EamA-like transporter family protein</fullName>
    </recommendedName>
</protein>
<dbReference type="OrthoDB" id="7864805at2"/>
<reference evidence="2 3" key="1">
    <citation type="submission" date="2018-07" db="EMBL/GenBank/DDBJ databases">
        <title>Lottiidibacillus patelloidae gen. nov., sp. nov., isolated from the intestinal tract of a marine limpet and the reclassification of B. taeanensis BH030017T, B. algicola KMM 3737T and B. hwajinpoensis SW-72T as genus Lottiidibacillus.</title>
        <authorList>
            <person name="Liu R."/>
            <person name="Huang Z."/>
        </authorList>
    </citation>
    <scope>NUCLEOTIDE SEQUENCE [LARGE SCALE GENOMIC DNA]</scope>
    <source>
        <strain evidence="2 3">BH030017</strain>
    </source>
</reference>
<dbReference type="RefSeq" id="WP_113807956.1">
    <property type="nucleotide sequence ID" value="NZ_QOCW01000029.1"/>
</dbReference>
<keyword evidence="1" id="KW-0812">Transmembrane</keyword>
<comment type="caution">
    <text evidence="2">The sequence shown here is derived from an EMBL/GenBank/DDBJ whole genome shotgun (WGS) entry which is preliminary data.</text>
</comment>
<evidence type="ECO:0000313" key="3">
    <source>
        <dbReference type="Proteomes" id="UP000253314"/>
    </source>
</evidence>
<sequence>MYVVSIIFALLAGLLISMHGVVNSGGSKVIGLPAMLAWFPIIQAVPALLYILFRQPAIGLGQSLVQGFKWYVISGVLGITIVTVLTLSISKIGALSAFVIVVLGQVIGAALADQFGLFGTPIKPVNTMRIVSIFIIMIGVGLLLKSEPAKTEVKIDHTSSSSHGLKHSS</sequence>
<dbReference type="Pfam" id="PF04657">
    <property type="entry name" value="DMT_YdcZ"/>
    <property type="match status" value="1"/>
</dbReference>
<organism evidence="2 3">
    <name type="scientific">Bacillus taeanensis</name>
    <dbReference type="NCBI Taxonomy" id="273032"/>
    <lineage>
        <taxon>Bacteria</taxon>
        <taxon>Bacillati</taxon>
        <taxon>Bacillota</taxon>
        <taxon>Bacilli</taxon>
        <taxon>Bacillales</taxon>
        <taxon>Bacillaceae</taxon>
        <taxon>Bacillus</taxon>
    </lineage>
</organism>
<evidence type="ECO:0008006" key="4">
    <source>
        <dbReference type="Google" id="ProtNLM"/>
    </source>
</evidence>
<dbReference type="GO" id="GO:0005886">
    <property type="term" value="C:plasma membrane"/>
    <property type="evidence" value="ECO:0007669"/>
    <property type="project" value="TreeGrafter"/>
</dbReference>
<dbReference type="AlphaFoldDB" id="A0A366XNY0"/>
<evidence type="ECO:0000256" key="1">
    <source>
        <dbReference type="SAM" id="Phobius"/>
    </source>
</evidence>
<keyword evidence="1" id="KW-1133">Transmembrane helix</keyword>
<keyword evidence="3" id="KW-1185">Reference proteome</keyword>
<dbReference type="PANTHER" id="PTHR34821:SF2">
    <property type="entry name" value="INNER MEMBRANE PROTEIN YDCZ"/>
    <property type="match status" value="1"/>
</dbReference>
<feature type="transmembrane region" description="Helical" evidence="1">
    <location>
        <begin position="34"/>
        <end position="53"/>
    </location>
</feature>
<dbReference type="Proteomes" id="UP000253314">
    <property type="component" value="Unassembled WGS sequence"/>
</dbReference>
<gene>
    <name evidence="2" type="ORF">DS031_19950</name>
</gene>
<feature type="transmembrane region" description="Helical" evidence="1">
    <location>
        <begin position="95"/>
        <end position="115"/>
    </location>
</feature>
<evidence type="ECO:0000313" key="2">
    <source>
        <dbReference type="EMBL" id="RBW67822.1"/>
    </source>
</evidence>
<feature type="transmembrane region" description="Helical" evidence="1">
    <location>
        <begin position="68"/>
        <end position="89"/>
    </location>
</feature>
<feature type="transmembrane region" description="Helical" evidence="1">
    <location>
        <begin position="127"/>
        <end position="144"/>
    </location>
</feature>
<dbReference type="EMBL" id="QOCW01000029">
    <property type="protein sequence ID" value="RBW67822.1"/>
    <property type="molecule type" value="Genomic_DNA"/>
</dbReference>
<keyword evidence="1" id="KW-0472">Membrane</keyword>
<dbReference type="InterPro" id="IPR006750">
    <property type="entry name" value="YdcZ"/>
</dbReference>
<accession>A0A366XNY0</accession>
<proteinExistence type="predicted"/>
<name>A0A366XNY0_9BACI</name>
<dbReference type="PANTHER" id="PTHR34821">
    <property type="entry name" value="INNER MEMBRANE PROTEIN YDCZ"/>
    <property type="match status" value="1"/>
</dbReference>